<evidence type="ECO:0000256" key="6">
    <source>
        <dbReference type="ARBA" id="ARBA00023136"/>
    </source>
</evidence>
<feature type="transmembrane region" description="Helical" evidence="7">
    <location>
        <begin position="84"/>
        <end position="108"/>
    </location>
</feature>
<dbReference type="CDD" id="cd06261">
    <property type="entry name" value="TM_PBP2"/>
    <property type="match status" value="1"/>
</dbReference>
<dbReference type="GO" id="GO:0055085">
    <property type="term" value="P:transmembrane transport"/>
    <property type="evidence" value="ECO:0007669"/>
    <property type="project" value="InterPro"/>
</dbReference>
<dbReference type="Pfam" id="PF00528">
    <property type="entry name" value="BPD_transp_1"/>
    <property type="match status" value="1"/>
</dbReference>
<name>A0A381YKN2_9ZZZZ</name>
<feature type="transmembrane region" description="Helical" evidence="7">
    <location>
        <begin position="48"/>
        <end position="72"/>
    </location>
</feature>
<dbReference type="Gene3D" id="1.10.3720.10">
    <property type="entry name" value="MetI-like"/>
    <property type="match status" value="1"/>
</dbReference>
<keyword evidence="5 7" id="KW-1133">Transmembrane helix</keyword>
<reference evidence="9" key="1">
    <citation type="submission" date="2018-05" db="EMBL/GenBank/DDBJ databases">
        <authorList>
            <person name="Lanie J.A."/>
            <person name="Ng W.-L."/>
            <person name="Kazmierczak K.M."/>
            <person name="Andrzejewski T.M."/>
            <person name="Davidsen T.M."/>
            <person name="Wayne K.J."/>
            <person name="Tettelin H."/>
            <person name="Glass J.I."/>
            <person name="Rusch D."/>
            <person name="Podicherti R."/>
            <person name="Tsui H.-C.T."/>
            <person name="Winkler M.E."/>
        </authorList>
    </citation>
    <scope>NUCLEOTIDE SEQUENCE</scope>
</reference>
<evidence type="ECO:0000256" key="7">
    <source>
        <dbReference type="SAM" id="Phobius"/>
    </source>
</evidence>
<dbReference type="GO" id="GO:0005886">
    <property type="term" value="C:plasma membrane"/>
    <property type="evidence" value="ECO:0007669"/>
    <property type="project" value="UniProtKB-SubCell"/>
</dbReference>
<feature type="transmembrane region" description="Helical" evidence="7">
    <location>
        <begin position="216"/>
        <end position="237"/>
    </location>
</feature>
<sequence length="254" mass="27870">MAPIVALIVLLAIWEIFVYSSNIPIYILPAPTDIFLSLHSNFNDLLGSALITLRITIYAFVIAFFVSLFLAIVFSLSNILESSLYPITVIFQVTPVVAIAPLILIWVGLDNAELAILILSVIVAFFPMLANTNLGFKSVDQNLLDLFLLNGASKWQILSKLRIPFALPYILTGMKTSIGLALIGTVVAEFVAGTGSSKGLAWTIIESGNRLDISKLFAGLMLLVLLGITLFMLMTAIERNLLKRWHESTQEDRG</sequence>
<dbReference type="EMBL" id="UINC01018473">
    <property type="protein sequence ID" value="SVA77626.1"/>
    <property type="molecule type" value="Genomic_DNA"/>
</dbReference>
<evidence type="ECO:0000256" key="5">
    <source>
        <dbReference type="ARBA" id="ARBA00022989"/>
    </source>
</evidence>
<feature type="transmembrane region" description="Helical" evidence="7">
    <location>
        <begin position="7"/>
        <end position="28"/>
    </location>
</feature>
<evidence type="ECO:0000256" key="4">
    <source>
        <dbReference type="ARBA" id="ARBA00022692"/>
    </source>
</evidence>
<keyword evidence="6 7" id="KW-0472">Membrane</keyword>
<proteinExistence type="predicted"/>
<dbReference type="PROSITE" id="PS50928">
    <property type="entry name" value="ABC_TM1"/>
    <property type="match status" value="1"/>
</dbReference>
<evidence type="ECO:0000256" key="2">
    <source>
        <dbReference type="ARBA" id="ARBA00022448"/>
    </source>
</evidence>
<protein>
    <recommendedName>
        <fullName evidence="8">ABC transmembrane type-1 domain-containing protein</fullName>
    </recommendedName>
</protein>
<feature type="transmembrane region" description="Helical" evidence="7">
    <location>
        <begin position="114"/>
        <end position="136"/>
    </location>
</feature>
<gene>
    <name evidence="9" type="ORF">METZ01_LOCUS130480</name>
</gene>
<dbReference type="PANTHER" id="PTHR30151">
    <property type="entry name" value="ALKANE SULFONATE ABC TRANSPORTER-RELATED, MEMBRANE SUBUNIT"/>
    <property type="match status" value="1"/>
</dbReference>
<evidence type="ECO:0000256" key="3">
    <source>
        <dbReference type="ARBA" id="ARBA00022475"/>
    </source>
</evidence>
<dbReference type="PANTHER" id="PTHR30151:SF41">
    <property type="entry name" value="ABC TRANSPORTER PERMEASE PROTEIN"/>
    <property type="match status" value="1"/>
</dbReference>
<dbReference type="InterPro" id="IPR035906">
    <property type="entry name" value="MetI-like_sf"/>
</dbReference>
<dbReference type="SUPFAM" id="SSF161098">
    <property type="entry name" value="MetI-like"/>
    <property type="match status" value="1"/>
</dbReference>
<keyword evidence="2" id="KW-0813">Transport</keyword>
<feature type="domain" description="ABC transmembrane type-1" evidence="8">
    <location>
        <begin position="49"/>
        <end position="234"/>
    </location>
</feature>
<keyword evidence="3" id="KW-1003">Cell membrane</keyword>
<accession>A0A381YKN2</accession>
<keyword evidence="4 7" id="KW-0812">Transmembrane</keyword>
<organism evidence="9">
    <name type="scientific">marine metagenome</name>
    <dbReference type="NCBI Taxonomy" id="408172"/>
    <lineage>
        <taxon>unclassified sequences</taxon>
        <taxon>metagenomes</taxon>
        <taxon>ecological metagenomes</taxon>
    </lineage>
</organism>
<evidence type="ECO:0000256" key="1">
    <source>
        <dbReference type="ARBA" id="ARBA00004651"/>
    </source>
</evidence>
<evidence type="ECO:0000259" key="8">
    <source>
        <dbReference type="PROSITE" id="PS50928"/>
    </source>
</evidence>
<dbReference type="AlphaFoldDB" id="A0A381YKN2"/>
<dbReference type="InterPro" id="IPR000515">
    <property type="entry name" value="MetI-like"/>
</dbReference>
<evidence type="ECO:0000313" key="9">
    <source>
        <dbReference type="EMBL" id="SVA77626.1"/>
    </source>
</evidence>
<comment type="subcellular location">
    <subcellularLocation>
        <location evidence="1">Cell membrane</location>
        <topology evidence="1">Multi-pass membrane protein</topology>
    </subcellularLocation>
</comment>